<dbReference type="EMBL" id="KL648665">
    <property type="protein sequence ID" value="KEY66227.1"/>
    <property type="molecule type" value="Genomic_DNA"/>
</dbReference>
<feature type="compositionally biased region" description="Basic and acidic residues" evidence="2">
    <location>
        <begin position="916"/>
        <end position="933"/>
    </location>
</feature>
<feature type="chain" id="PRO_5001771048" evidence="3">
    <location>
        <begin position="21"/>
        <end position="1222"/>
    </location>
</feature>
<sequence>MRYPAVILIAQGALLLGAEAAVLPRVKKHTVHPIVPRAAAFHSQLVPPTQEEVEAAHAVIEEAGRIKKLEELTAASKLQNDSTEDAEANADPELENMSKLLEAATDATKPEDVMRTVTMVLNTTAADDTLEIVKTVINEAQNKTARPIETMRNATKPTGLPGLLEALALSSKTPAAPKALGSTIDTLSDANDDLFDSLQDLTNITAVAQKPAKSIKKITSFLTRLLGTLKIKLPGQTQTTKAKPEETMIKIPAFLPDGPVAKVLPNITQNLTKSTESEAPWEMTPKTTPRPPKEHKGNPMLWPRNSDSNHNIYDEMLDLCSAVRDESVQEYWGQPWPELVELCNVLIEFDKPRQWQRPWDRLSSNCKAVVNARPQLTWGRWKEISDRCIDKELQPREEPERHVYVDEMTEKGLQNITLSMVTAIDGKPKYKPLVTLYSAPWRRGRRQPVYGPLYSCFAVGKPFHQSLYSFELEHLIVLKAYESDDCHPKSLITTYTKSKFWISSALEVQSFSLEVNNGKLRERNGIVDEAGNASYPDQLFHDHGRELKKLLDDKQGNSSGMLPGILKGSPKVTAKSLKELTATNFTHLAEDKKRIHPRYIDSKGLETAESRIKKLKEEEDTLMAKYLTTEWKGSQKADLQHLEALKRERKKLEEYRDKLVKLLRCKGEDKHDRRETKSLWADDGPNAEGRILTKEDILKKIDALKLEKDNVEVALTSWWVAKRKMFDDWPRARERRALKAKLAQVDRELYKFEKRLSEVSQQDQQGRPSQPRDFGYPKSHHRHGKPDHNPEHEPKFKSDIYRKIKELEHRRNQLKHYYQTTYWKPQDMALKVQLLRKVAQLDKEREVLLKKIYPRKKHFTRDEDSLDQDEEALESDEEDIGSDEDEESRGSGEEFSGSDKETFSSDGKEDEEDGEEPKPIKHILGPEKKKELEELIGLLDVEREQTRGDPKSGVPAWKKGCALCLGEDPPTEPEGDEGPRGPGEDEPEGPVHDEHEGNGPDGHGGQYGGAGPDGYGGRHESAEHGGYGDGYGGGYLPKHQPAPVYRIARPHEEFHEAPPPRVIYRPAPPGHGYPPSEQHHGGYPPHHGPGPHPQPPRVVYVTPNQHHGHRPDPHYPHQGHAYGGEAEEHEHRGPAPWEQKWRQYYQAHDEAQDRADRQRIAEEDGEEAAEAWEPEQKYEIEDLDTDYDPEYANDQTYHHDEGYNGLPGSYGARDQDGYDDEY</sequence>
<dbReference type="HOGENOM" id="CLU_268545_0_0_1"/>
<feature type="signal peptide" evidence="3">
    <location>
        <begin position="1"/>
        <end position="20"/>
    </location>
</feature>
<feature type="region of interest" description="Disordered" evidence="2">
    <location>
        <begin position="273"/>
        <end position="305"/>
    </location>
</feature>
<feature type="compositionally biased region" description="Basic and acidic residues" evidence="2">
    <location>
        <begin position="1049"/>
        <end position="1058"/>
    </location>
</feature>
<organism evidence="4 5">
    <name type="scientific">Stachybotrys chartarum (strain CBS 109288 / IBT 7711)</name>
    <name type="common">Toxic black mold</name>
    <name type="synonym">Stilbospora chartarum</name>
    <dbReference type="NCBI Taxonomy" id="1280523"/>
    <lineage>
        <taxon>Eukaryota</taxon>
        <taxon>Fungi</taxon>
        <taxon>Dikarya</taxon>
        <taxon>Ascomycota</taxon>
        <taxon>Pezizomycotina</taxon>
        <taxon>Sordariomycetes</taxon>
        <taxon>Hypocreomycetidae</taxon>
        <taxon>Hypocreales</taxon>
        <taxon>Stachybotryaceae</taxon>
        <taxon>Stachybotrys</taxon>
    </lineage>
</organism>
<feature type="compositionally biased region" description="Gly residues" evidence="2">
    <location>
        <begin position="999"/>
        <end position="1015"/>
    </location>
</feature>
<feature type="region of interest" description="Disordered" evidence="2">
    <location>
        <begin position="859"/>
        <end position="1222"/>
    </location>
</feature>
<accession>A0A084ALP8</accession>
<feature type="compositionally biased region" description="Pro residues" evidence="2">
    <location>
        <begin position="1086"/>
        <end position="1096"/>
    </location>
</feature>
<dbReference type="OrthoDB" id="10350932at2759"/>
<dbReference type="AlphaFoldDB" id="A0A084ALP8"/>
<name>A0A084ALP8_STACB</name>
<reference evidence="4 5" key="1">
    <citation type="journal article" date="2014" name="BMC Genomics">
        <title>Comparative genome sequencing reveals chemotype-specific gene clusters in the toxigenic black mold Stachybotrys.</title>
        <authorList>
            <person name="Semeiks J."/>
            <person name="Borek D."/>
            <person name="Otwinowski Z."/>
            <person name="Grishin N.V."/>
        </authorList>
    </citation>
    <scope>NUCLEOTIDE SEQUENCE [LARGE SCALE GENOMIC DNA]</scope>
    <source>
        <strain evidence="5">CBS 109288 / IBT 7711</strain>
    </source>
</reference>
<evidence type="ECO:0000256" key="2">
    <source>
        <dbReference type="SAM" id="MobiDB-lite"/>
    </source>
</evidence>
<evidence type="ECO:0000256" key="1">
    <source>
        <dbReference type="SAM" id="Coils"/>
    </source>
</evidence>
<feature type="compositionally biased region" description="Acidic residues" evidence="2">
    <location>
        <begin position="1181"/>
        <end position="1191"/>
    </location>
</feature>
<feature type="coiled-coil region" evidence="1">
    <location>
        <begin position="605"/>
        <end position="665"/>
    </location>
</feature>
<keyword evidence="3" id="KW-0732">Signal</keyword>
<keyword evidence="5" id="KW-1185">Reference proteome</keyword>
<feature type="compositionally biased region" description="Basic and acidic residues" evidence="2">
    <location>
        <begin position="888"/>
        <end position="907"/>
    </location>
</feature>
<evidence type="ECO:0000313" key="4">
    <source>
        <dbReference type="EMBL" id="KEY66227.1"/>
    </source>
</evidence>
<feature type="compositionally biased region" description="Acidic residues" evidence="2">
    <location>
        <begin position="864"/>
        <end position="887"/>
    </location>
</feature>
<feature type="compositionally biased region" description="Gly residues" evidence="2">
    <location>
        <begin position="1025"/>
        <end position="1035"/>
    </location>
</feature>
<feature type="compositionally biased region" description="Polar residues" evidence="2">
    <location>
        <begin position="758"/>
        <end position="768"/>
    </location>
</feature>
<evidence type="ECO:0000313" key="5">
    <source>
        <dbReference type="Proteomes" id="UP000028045"/>
    </source>
</evidence>
<dbReference type="Proteomes" id="UP000028045">
    <property type="component" value="Unassembled WGS sequence"/>
</dbReference>
<protein>
    <submittedName>
        <fullName evidence="4">Uncharacterized protein</fullName>
    </submittedName>
</protein>
<gene>
    <name evidence="4" type="ORF">S7711_09236</name>
</gene>
<feature type="compositionally biased region" description="Basic and acidic residues" evidence="2">
    <location>
        <begin position="1147"/>
        <end position="1162"/>
    </location>
</feature>
<feature type="compositionally biased region" description="Pro residues" evidence="2">
    <location>
        <begin position="1059"/>
        <end position="1072"/>
    </location>
</feature>
<feature type="compositionally biased region" description="Basic and acidic residues" evidence="2">
    <location>
        <begin position="940"/>
        <end position="950"/>
    </location>
</feature>
<feature type="compositionally biased region" description="Acidic residues" evidence="2">
    <location>
        <begin position="1163"/>
        <end position="1173"/>
    </location>
</feature>
<evidence type="ECO:0000256" key="3">
    <source>
        <dbReference type="SAM" id="SignalP"/>
    </source>
</evidence>
<keyword evidence="1" id="KW-0175">Coiled coil</keyword>
<feature type="compositionally biased region" description="Basic and acidic residues" evidence="2">
    <location>
        <begin position="977"/>
        <end position="998"/>
    </location>
</feature>
<feature type="compositionally biased region" description="Basic and acidic residues" evidence="2">
    <location>
        <begin position="786"/>
        <end position="797"/>
    </location>
</feature>
<proteinExistence type="predicted"/>
<feature type="region of interest" description="Disordered" evidence="2">
    <location>
        <begin position="756"/>
        <end position="797"/>
    </location>
</feature>